<evidence type="ECO:0000256" key="6">
    <source>
        <dbReference type="SAM" id="Phobius"/>
    </source>
</evidence>
<evidence type="ECO:0000256" key="2">
    <source>
        <dbReference type="ARBA" id="ARBA00022475"/>
    </source>
</evidence>
<gene>
    <name evidence="8" type="ORF">E4U02_10785</name>
</gene>
<evidence type="ECO:0000313" key="9">
    <source>
        <dbReference type="Proteomes" id="UP000298358"/>
    </source>
</evidence>
<evidence type="ECO:0000313" key="8">
    <source>
        <dbReference type="EMBL" id="TFU32417.1"/>
    </source>
</evidence>
<dbReference type="OrthoDB" id="5125307at2"/>
<sequence length="74" mass="8002">MTTKTSTARRNVSPLAKVALALVGLVQIGLALAAFSDLWARPATQVRMTKPAWIPIILINWIGPLAYFVGGVKR</sequence>
<proteinExistence type="predicted"/>
<dbReference type="InterPro" id="IPR027379">
    <property type="entry name" value="CLS_N"/>
</dbReference>
<dbReference type="Pfam" id="PF13396">
    <property type="entry name" value="PLDc_N"/>
    <property type="match status" value="1"/>
</dbReference>
<protein>
    <recommendedName>
        <fullName evidence="7">Cardiolipin synthase N-terminal domain-containing protein</fullName>
    </recommendedName>
</protein>
<dbReference type="AlphaFoldDB" id="A0A4Y9FV48"/>
<keyword evidence="9" id="KW-1185">Reference proteome</keyword>
<name>A0A4Y9FV48_9MICO</name>
<dbReference type="Proteomes" id="UP000298358">
    <property type="component" value="Unassembled WGS sequence"/>
</dbReference>
<reference evidence="8 9" key="1">
    <citation type="submission" date="2019-03" db="EMBL/GenBank/DDBJ databases">
        <title>Diversity of the mouse oral microbiome.</title>
        <authorList>
            <person name="Joseph S."/>
            <person name="Aduse-Opoku J."/>
            <person name="Curtis M."/>
            <person name="Wade W."/>
            <person name="Hashim A."/>
        </authorList>
    </citation>
    <scope>NUCLEOTIDE SEQUENCE [LARGE SCALE GENOMIC DNA]</scope>
    <source>
        <strain evidence="8 9">P1012</strain>
    </source>
</reference>
<evidence type="ECO:0000256" key="3">
    <source>
        <dbReference type="ARBA" id="ARBA00022692"/>
    </source>
</evidence>
<evidence type="ECO:0000256" key="1">
    <source>
        <dbReference type="ARBA" id="ARBA00004651"/>
    </source>
</evidence>
<keyword evidence="4 6" id="KW-1133">Transmembrane helix</keyword>
<dbReference type="RefSeq" id="WP_135114847.1">
    <property type="nucleotide sequence ID" value="NZ_BAAANG010000015.1"/>
</dbReference>
<dbReference type="EMBL" id="SPQB01000026">
    <property type="protein sequence ID" value="TFU32417.1"/>
    <property type="molecule type" value="Genomic_DNA"/>
</dbReference>
<keyword evidence="2" id="KW-1003">Cell membrane</keyword>
<evidence type="ECO:0000256" key="4">
    <source>
        <dbReference type="ARBA" id="ARBA00022989"/>
    </source>
</evidence>
<keyword evidence="3 6" id="KW-0812">Transmembrane</keyword>
<evidence type="ECO:0000259" key="7">
    <source>
        <dbReference type="Pfam" id="PF13396"/>
    </source>
</evidence>
<comment type="subcellular location">
    <subcellularLocation>
        <location evidence="1">Cell membrane</location>
        <topology evidence="1">Multi-pass membrane protein</topology>
    </subcellularLocation>
</comment>
<accession>A0A4Y9FV48</accession>
<keyword evidence="5 6" id="KW-0472">Membrane</keyword>
<organism evidence="8 9">
    <name type="scientific">Microbacterium paludicola</name>
    <dbReference type="NCBI Taxonomy" id="300019"/>
    <lineage>
        <taxon>Bacteria</taxon>
        <taxon>Bacillati</taxon>
        <taxon>Actinomycetota</taxon>
        <taxon>Actinomycetes</taxon>
        <taxon>Micrococcales</taxon>
        <taxon>Microbacteriaceae</taxon>
        <taxon>Microbacterium</taxon>
    </lineage>
</organism>
<evidence type="ECO:0000256" key="5">
    <source>
        <dbReference type="ARBA" id="ARBA00023136"/>
    </source>
</evidence>
<feature type="transmembrane region" description="Helical" evidence="6">
    <location>
        <begin position="52"/>
        <end position="70"/>
    </location>
</feature>
<feature type="domain" description="Cardiolipin synthase N-terminal" evidence="7">
    <location>
        <begin position="30"/>
        <end position="69"/>
    </location>
</feature>
<comment type="caution">
    <text evidence="8">The sequence shown here is derived from an EMBL/GenBank/DDBJ whole genome shotgun (WGS) entry which is preliminary data.</text>
</comment>
<dbReference type="GO" id="GO:0005886">
    <property type="term" value="C:plasma membrane"/>
    <property type="evidence" value="ECO:0007669"/>
    <property type="project" value="UniProtKB-SubCell"/>
</dbReference>